<dbReference type="InterPro" id="IPR050250">
    <property type="entry name" value="Macrolide_Exporter_MacB"/>
</dbReference>
<dbReference type="InterPro" id="IPR003838">
    <property type="entry name" value="ABC3_permease_C"/>
</dbReference>
<sequence>MIRNYFKIAWRSLKKQPFFTFLNIFGLAIGMAGSLLICLYIYDELNHDNMFVDADRIYRINTDIKFGGEVSENSEVSAPLAKTVVKDIPQIEMATRFRNNYSLLIRKTGTDTNIKEEESTFVDESFLDMFGLDLIVGDPKTALKEPNTLILTKTAAEKHFSVNNALGQTLLLDNDVTYVVTGVINDLPKNSLLRNHSVFMSMASYADSFVNNWGNNNYHTFIKILPSAKAEDIQEPLQAILKNYILPFVQALIPGITEENFLASGNYYNFSIINIKDIHLHSNRFPELSPNGSIQNVYILSFIALFLIILASVNFMNLSTAQSLKRAKEVGIRKTLGSSKIELISQFLAESGLITFVSLIIAIIIAAAMMPLFNDLSGKAIIIPYTNPIFWSVLLLCTIVLGLFSGMYPAFFMSRFIPVEVLKGGGERSAGGRNIRSLLVVFQFAISVFLIVGTLVVFQQLDYIQSKDLGYTKDRVLVINDVSVLENQSQRESFKEQVQQLASVKSTSLSSFFPTPSNRNGSSFFAEGAMEQDKAIQMQNWRVDYDYVPTIDLEIIAGRDFDRQFRTDSLSTIINESAVRVLGVTPEEALGKRVTNDLGEENPTFYTVIGVVKNFHYESLRENIGALGMMIGDYSNALAVKINAGNYASTISSIESIWKTIVPGQIFDYYFIEEQFNATYKAEQRLGKIFITFTLLSILIACLGLFGLAAFNAEKRTKEIGIRKVLGANVSQITYKLSIDFLKLVGIAILVSLPLAWYAMSKWLEDFEYRIEMEWGVFALATFLAVTVSILTVSFQGIKAAIVNPIKSLRTE</sequence>
<accession>A0ABU7XYA8</accession>
<keyword evidence="3 6" id="KW-0812">Transmembrane</keyword>
<feature type="domain" description="MacB-like periplasmic core" evidence="8">
    <location>
        <begin position="20"/>
        <end position="239"/>
    </location>
</feature>
<feature type="transmembrane region" description="Helical" evidence="6">
    <location>
        <begin position="297"/>
        <end position="318"/>
    </location>
</feature>
<feature type="transmembrane region" description="Helical" evidence="6">
    <location>
        <begin position="21"/>
        <end position="42"/>
    </location>
</feature>
<keyword evidence="10" id="KW-1185">Reference proteome</keyword>
<evidence type="ECO:0000256" key="4">
    <source>
        <dbReference type="ARBA" id="ARBA00022989"/>
    </source>
</evidence>
<dbReference type="Pfam" id="PF12704">
    <property type="entry name" value="MacB_PCD"/>
    <property type="match status" value="1"/>
</dbReference>
<evidence type="ECO:0000256" key="6">
    <source>
        <dbReference type="SAM" id="Phobius"/>
    </source>
</evidence>
<feature type="transmembrane region" description="Helical" evidence="6">
    <location>
        <begin position="775"/>
        <end position="798"/>
    </location>
</feature>
<evidence type="ECO:0000259" key="8">
    <source>
        <dbReference type="Pfam" id="PF12704"/>
    </source>
</evidence>
<feature type="transmembrane region" description="Helical" evidence="6">
    <location>
        <begin position="689"/>
        <end position="713"/>
    </location>
</feature>
<gene>
    <name evidence="9" type="ORF">N1F79_21495</name>
</gene>
<keyword evidence="4 6" id="KW-1133">Transmembrane helix</keyword>
<name>A0ABU7XYA8_9FLAO</name>
<evidence type="ECO:0000313" key="10">
    <source>
        <dbReference type="Proteomes" id="UP001337305"/>
    </source>
</evidence>
<evidence type="ECO:0000259" key="7">
    <source>
        <dbReference type="Pfam" id="PF02687"/>
    </source>
</evidence>
<proteinExistence type="predicted"/>
<dbReference type="InterPro" id="IPR025857">
    <property type="entry name" value="MacB_PCD"/>
</dbReference>
<feature type="domain" description="ABC3 transporter permease C-terminal" evidence="7">
    <location>
        <begin position="302"/>
        <end position="415"/>
    </location>
</feature>
<reference evidence="9 10" key="1">
    <citation type="submission" date="2022-09" db="EMBL/GenBank/DDBJ databases">
        <title>Genome sequencing of Flavivirga sp. MEBiC05379.</title>
        <authorList>
            <person name="Oh H.-M."/>
            <person name="Kwon K.K."/>
            <person name="Park M.J."/>
            <person name="Yang S.-H."/>
        </authorList>
    </citation>
    <scope>NUCLEOTIDE SEQUENCE [LARGE SCALE GENOMIC DNA]</scope>
    <source>
        <strain evidence="9 10">MEBiC05379</strain>
    </source>
</reference>
<dbReference type="Proteomes" id="UP001337305">
    <property type="component" value="Unassembled WGS sequence"/>
</dbReference>
<comment type="subcellular location">
    <subcellularLocation>
        <location evidence="1">Cell membrane</location>
        <topology evidence="1">Multi-pass membrane protein</topology>
    </subcellularLocation>
</comment>
<keyword evidence="5 6" id="KW-0472">Membrane</keyword>
<comment type="caution">
    <text evidence="9">The sequence shown here is derived from an EMBL/GenBank/DDBJ whole genome shotgun (WGS) entry which is preliminary data.</text>
</comment>
<dbReference type="RefSeq" id="WP_303307994.1">
    <property type="nucleotide sequence ID" value="NZ_JAODOP010000004.1"/>
</dbReference>
<feature type="transmembrane region" description="Helical" evidence="6">
    <location>
        <begin position="741"/>
        <end position="760"/>
    </location>
</feature>
<feature type="transmembrane region" description="Helical" evidence="6">
    <location>
        <begin position="389"/>
        <end position="417"/>
    </location>
</feature>
<dbReference type="PANTHER" id="PTHR30572">
    <property type="entry name" value="MEMBRANE COMPONENT OF TRANSPORTER-RELATED"/>
    <property type="match status" value="1"/>
</dbReference>
<keyword evidence="2" id="KW-1003">Cell membrane</keyword>
<evidence type="ECO:0000256" key="2">
    <source>
        <dbReference type="ARBA" id="ARBA00022475"/>
    </source>
</evidence>
<feature type="transmembrane region" description="Helical" evidence="6">
    <location>
        <begin position="438"/>
        <end position="458"/>
    </location>
</feature>
<evidence type="ECO:0000256" key="1">
    <source>
        <dbReference type="ARBA" id="ARBA00004651"/>
    </source>
</evidence>
<evidence type="ECO:0000256" key="3">
    <source>
        <dbReference type="ARBA" id="ARBA00022692"/>
    </source>
</evidence>
<evidence type="ECO:0000313" key="9">
    <source>
        <dbReference type="EMBL" id="MEF3835714.1"/>
    </source>
</evidence>
<feature type="transmembrane region" description="Helical" evidence="6">
    <location>
        <begin position="347"/>
        <end position="369"/>
    </location>
</feature>
<feature type="domain" description="ABC3 transporter permease C-terminal" evidence="7">
    <location>
        <begin position="692"/>
        <end position="802"/>
    </location>
</feature>
<organism evidence="9 10">
    <name type="scientific">Flavivirga spongiicola</name>
    <dbReference type="NCBI Taxonomy" id="421621"/>
    <lineage>
        <taxon>Bacteria</taxon>
        <taxon>Pseudomonadati</taxon>
        <taxon>Bacteroidota</taxon>
        <taxon>Flavobacteriia</taxon>
        <taxon>Flavobacteriales</taxon>
        <taxon>Flavobacteriaceae</taxon>
        <taxon>Flavivirga</taxon>
    </lineage>
</organism>
<evidence type="ECO:0000256" key="5">
    <source>
        <dbReference type="ARBA" id="ARBA00023136"/>
    </source>
</evidence>
<dbReference type="PANTHER" id="PTHR30572:SF18">
    <property type="entry name" value="ABC-TYPE MACROLIDE FAMILY EXPORT SYSTEM PERMEASE COMPONENT 2"/>
    <property type="match status" value="1"/>
</dbReference>
<dbReference type="Pfam" id="PF02687">
    <property type="entry name" value="FtsX"/>
    <property type="match status" value="2"/>
</dbReference>
<protein>
    <submittedName>
        <fullName evidence="9">ABC transporter permease</fullName>
    </submittedName>
</protein>
<dbReference type="EMBL" id="JAODOP010000004">
    <property type="protein sequence ID" value="MEF3835714.1"/>
    <property type="molecule type" value="Genomic_DNA"/>
</dbReference>